<dbReference type="AlphaFoldDB" id="D9SFM7"/>
<organism evidence="2 3">
    <name type="scientific">Gallionella capsiferriformans (strain ES-2)</name>
    <name type="common">Gallionella ferruginea capsiferriformans (strain ES-2)</name>
    <dbReference type="NCBI Taxonomy" id="395494"/>
    <lineage>
        <taxon>Bacteria</taxon>
        <taxon>Pseudomonadati</taxon>
        <taxon>Pseudomonadota</taxon>
        <taxon>Betaproteobacteria</taxon>
        <taxon>Nitrosomonadales</taxon>
        <taxon>Gallionellaceae</taxon>
        <taxon>Gallionella</taxon>
    </lineage>
</organism>
<keyword evidence="3" id="KW-1185">Reference proteome</keyword>
<proteinExistence type="predicted"/>
<protein>
    <submittedName>
        <fullName evidence="2">Uncharacterized protein</fullName>
    </submittedName>
</protein>
<dbReference type="KEGG" id="gca:Galf_1297"/>
<dbReference type="RefSeq" id="WP_013293263.1">
    <property type="nucleotide sequence ID" value="NC_014394.1"/>
</dbReference>
<name>D9SFM7_GALCS</name>
<evidence type="ECO:0000313" key="3">
    <source>
        <dbReference type="Proteomes" id="UP000001235"/>
    </source>
</evidence>
<keyword evidence="1" id="KW-1133">Transmembrane helix</keyword>
<keyword evidence="1" id="KW-0812">Transmembrane</keyword>
<reference evidence="2 3" key="1">
    <citation type="submission" date="2010-08" db="EMBL/GenBank/DDBJ databases">
        <title>Complete sequence of Gallionella capsiferriformans ES-2.</title>
        <authorList>
            <consortium name="US DOE Joint Genome Institute"/>
            <person name="Lucas S."/>
            <person name="Copeland A."/>
            <person name="Lapidus A."/>
            <person name="Cheng J.-F."/>
            <person name="Bruce D."/>
            <person name="Goodwin L."/>
            <person name="Pitluck S."/>
            <person name="Chertkov O."/>
            <person name="Davenport K.W."/>
            <person name="Detter J.C."/>
            <person name="Han C."/>
            <person name="Tapia R."/>
            <person name="Land M."/>
            <person name="Hauser L."/>
            <person name="Chang Y.-J."/>
            <person name="Jeffries C."/>
            <person name="Kyrpides N."/>
            <person name="Ivanova N."/>
            <person name="Mikhailova N."/>
            <person name="Shelobolina E.S."/>
            <person name="Picardal F."/>
            <person name="Roden E."/>
            <person name="Emerson D."/>
            <person name="Woyke T."/>
        </authorList>
    </citation>
    <scope>NUCLEOTIDE SEQUENCE [LARGE SCALE GENOMIC DNA]</scope>
    <source>
        <strain evidence="2 3">ES-2</strain>
    </source>
</reference>
<keyword evidence="1" id="KW-0472">Membrane</keyword>
<dbReference type="HOGENOM" id="CLU_1803380_0_0_4"/>
<feature type="transmembrane region" description="Helical" evidence="1">
    <location>
        <begin position="6"/>
        <end position="25"/>
    </location>
</feature>
<dbReference type="Proteomes" id="UP000001235">
    <property type="component" value="Chromosome"/>
</dbReference>
<dbReference type="EMBL" id="CP002159">
    <property type="protein sequence ID" value="ADL55324.1"/>
    <property type="molecule type" value="Genomic_DNA"/>
</dbReference>
<accession>D9SFM7</accession>
<evidence type="ECO:0000256" key="1">
    <source>
        <dbReference type="SAM" id="Phobius"/>
    </source>
</evidence>
<sequence length="143" mass="15931" precursor="true">MNRYRIYLVSAVAILILVSAAMLWIGSERYYPQVNVAFPDHSELVFIDVPWTSEQKCRDANNKVAGAIGKNCSQCQLRNSCARQINLAWQSALAGQPIKTYVVHSGTLRILVNAGNDSKQTCIVMAEQITLDKKQTARCVFPL</sequence>
<gene>
    <name evidence="2" type="ordered locus">Galf_1297</name>
</gene>
<evidence type="ECO:0000313" key="2">
    <source>
        <dbReference type="EMBL" id="ADL55324.1"/>
    </source>
</evidence>
<dbReference type="STRING" id="395494.Galf_1297"/>